<feature type="compositionally biased region" description="Polar residues" evidence="1">
    <location>
        <begin position="226"/>
        <end position="241"/>
    </location>
</feature>
<dbReference type="SUPFAM" id="SSF54001">
    <property type="entry name" value="Cysteine proteinases"/>
    <property type="match status" value="1"/>
</dbReference>
<feature type="domain" description="Cathepsin propeptide inhibitor" evidence="2">
    <location>
        <begin position="100"/>
        <end position="150"/>
    </location>
</feature>
<dbReference type="PANTHER" id="PTHR39117">
    <property type="entry name" value="MEDIATOR OF RNA POLYMERASE II TRANSCRIPTION SUBUNIT 28"/>
    <property type="match status" value="1"/>
</dbReference>
<evidence type="ECO:0000259" key="2">
    <source>
        <dbReference type="SMART" id="SM00848"/>
    </source>
</evidence>
<dbReference type="InterPro" id="IPR013201">
    <property type="entry name" value="Prot_inhib_I29"/>
</dbReference>
<dbReference type="AlphaFoldDB" id="A0A5J9U1I6"/>
<dbReference type="InterPro" id="IPR034456">
    <property type="entry name" value="MED28"/>
</dbReference>
<dbReference type="InterPro" id="IPR038765">
    <property type="entry name" value="Papain-like_cys_pep_sf"/>
</dbReference>
<dbReference type="GO" id="GO:0006355">
    <property type="term" value="P:regulation of DNA-templated transcription"/>
    <property type="evidence" value="ECO:0007669"/>
    <property type="project" value="InterPro"/>
</dbReference>
<feature type="non-terminal residue" evidence="3">
    <location>
        <position position="1"/>
    </location>
</feature>
<dbReference type="Proteomes" id="UP000324897">
    <property type="component" value="Chromosome 7"/>
</dbReference>
<reference evidence="3 4" key="1">
    <citation type="journal article" date="2019" name="Sci. Rep.">
        <title>A high-quality genome of Eragrostis curvula grass provides insights into Poaceae evolution and supports new strategies to enhance forage quality.</title>
        <authorList>
            <person name="Carballo J."/>
            <person name="Santos B.A.C.M."/>
            <person name="Zappacosta D."/>
            <person name="Garbus I."/>
            <person name="Selva J.P."/>
            <person name="Gallo C.A."/>
            <person name="Diaz A."/>
            <person name="Albertini E."/>
            <person name="Caccamo M."/>
            <person name="Echenique V."/>
        </authorList>
    </citation>
    <scope>NUCLEOTIDE SEQUENCE [LARGE SCALE GENOMIC DNA]</scope>
    <source>
        <strain evidence="4">cv. Victoria</strain>
        <tissue evidence="3">Leaf</tissue>
    </source>
</reference>
<dbReference type="PANTHER" id="PTHR39117:SF1">
    <property type="entry name" value="MEDIATOR OF RNA POLYMERASE II TRANSCRIPTION SUBUNIT 28"/>
    <property type="match status" value="1"/>
</dbReference>
<sequence length="262" mass="30263">MTLEEDGKKIMGSDTQEITTMEEELKTKAELIAKHKKLIELWQKELKEQLGKHITELERIYVGLLLCCICDLNIVVEEFTDKESTKQYDATDEAVMKDRFERWMKQYNRRYWTEKEKAMRYENFKISARWTDKFGDGKLDSFADWTAAEYDMYRCPHRRDAFDSEGYMAEYNAWIAQKGVKNHKGVTSVDPENMITEIFIACIHHADAVSEHRAPGIKIEDDGNSAAFSQGPSEQELTKNGSADPPPCKPETYSVVVNLVHS</sequence>
<evidence type="ECO:0000313" key="4">
    <source>
        <dbReference type="Proteomes" id="UP000324897"/>
    </source>
</evidence>
<gene>
    <name evidence="3" type="ORF">EJB05_33605</name>
</gene>
<dbReference type="Gramene" id="TVU17562">
    <property type="protein sequence ID" value="TVU17562"/>
    <property type="gene ID" value="EJB05_33605"/>
</dbReference>
<keyword evidence="4" id="KW-1185">Reference proteome</keyword>
<comment type="caution">
    <text evidence="3">The sequence shown here is derived from an EMBL/GenBank/DDBJ whole genome shotgun (WGS) entry which is preliminary data.</text>
</comment>
<proteinExistence type="predicted"/>
<name>A0A5J9U1I6_9POAL</name>
<dbReference type="OrthoDB" id="1885414at2759"/>
<dbReference type="SMART" id="SM00848">
    <property type="entry name" value="Inhibitor_I29"/>
    <property type="match status" value="1"/>
</dbReference>
<organism evidence="3 4">
    <name type="scientific">Eragrostis curvula</name>
    <name type="common">weeping love grass</name>
    <dbReference type="NCBI Taxonomy" id="38414"/>
    <lineage>
        <taxon>Eukaryota</taxon>
        <taxon>Viridiplantae</taxon>
        <taxon>Streptophyta</taxon>
        <taxon>Embryophyta</taxon>
        <taxon>Tracheophyta</taxon>
        <taxon>Spermatophyta</taxon>
        <taxon>Magnoliopsida</taxon>
        <taxon>Liliopsida</taxon>
        <taxon>Poales</taxon>
        <taxon>Poaceae</taxon>
        <taxon>PACMAD clade</taxon>
        <taxon>Chloridoideae</taxon>
        <taxon>Eragrostideae</taxon>
        <taxon>Eragrostidinae</taxon>
        <taxon>Eragrostis</taxon>
    </lineage>
</organism>
<dbReference type="EMBL" id="RWGY01000029">
    <property type="protein sequence ID" value="TVU17562.1"/>
    <property type="molecule type" value="Genomic_DNA"/>
</dbReference>
<protein>
    <recommendedName>
        <fullName evidence="2">Cathepsin propeptide inhibitor domain-containing protein</fullName>
    </recommendedName>
</protein>
<dbReference type="Gene3D" id="3.90.70.10">
    <property type="entry name" value="Cysteine proteinases"/>
    <property type="match status" value="1"/>
</dbReference>
<feature type="region of interest" description="Disordered" evidence="1">
    <location>
        <begin position="218"/>
        <end position="250"/>
    </location>
</feature>
<evidence type="ECO:0000313" key="3">
    <source>
        <dbReference type="EMBL" id="TVU17562.1"/>
    </source>
</evidence>
<accession>A0A5J9U1I6</accession>
<dbReference type="GO" id="GO:0016592">
    <property type="term" value="C:mediator complex"/>
    <property type="evidence" value="ECO:0007669"/>
    <property type="project" value="InterPro"/>
</dbReference>
<evidence type="ECO:0000256" key="1">
    <source>
        <dbReference type="SAM" id="MobiDB-lite"/>
    </source>
</evidence>